<dbReference type="PANTHER" id="PTHR30408:SF13">
    <property type="entry name" value="TYPE I RESTRICTION ENZYME HINDI SPECIFICITY SUBUNIT"/>
    <property type="match status" value="1"/>
</dbReference>
<dbReference type="InterPro" id="IPR052021">
    <property type="entry name" value="Type-I_RS_S_subunit"/>
</dbReference>
<keyword evidence="3" id="KW-0238">DNA-binding</keyword>
<dbReference type="InterPro" id="IPR000055">
    <property type="entry name" value="Restrct_endonuc_typeI_TRD"/>
</dbReference>
<evidence type="ECO:0000256" key="3">
    <source>
        <dbReference type="ARBA" id="ARBA00023125"/>
    </source>
</evidence>
<keyword evidence="5" id="KW-0489">Methyltransferase</keyword>
<dbReference type="Proteomes" id="UP000032668">
    <property type="component" value="Unassembled WGS sequence"/>
</dbReference>
<dbReference type="SUPFAM" id="SSF116734">
    <property type="entry name" value="DNA methylase specificity domain"/>
    <property type="match status" value="2"/>
</dbReference>
<dbReference type="Pfam" id="PF01420">
    <property type="entry name" value="Methylase_S"/>
    <property type="match status" value="1"/>
</dbReference>
<dbReference type="Gene3D" id="3.90.220.20">
    <property type="entry name" value="DNA methylase specificity domains"/>
    <property type="match status" value="2"/>
</dbReference>
<dbReference type="AlphaFoldDB" id="A0A0D6PC49"/>
<comment type="caution">
    <text evidence="5">The sequence shown here is derived from an EMBL/GenBank/DDBJ whole genome shotgun (WGS) entry which is preliminary data.</text>
</comment>
<name>A0A0D6PC49_9PROT</name>
<dbReference type="GO" id="GO:0003677">
    <property type="term" value="F:DNA binding"/>
    <property type="evidence" value="ECO:0007669"/>
    <property type="project" value="UniProtKB-KW"/>
</dbReference>
<keyword evidence="5" id="KW-0808">Transferase</keyword>
<keyword evidence="6" id="KW-1185">Reference proteome</keyword>
<reference evidence="5 6" key="1">
    <citation type="submission" date="2012-11" db="EMBL/GenBank/DDBJ databases">
        <title>Whole genome sequence of Acidocella aminolytica 101 = DSM 11237.</title>
        <authorList>
            <person name="Azuma Y."/>
            <person name="Higashiura N."/>
            <person name="Hirakawa H."/>
            <person name="Matsushita K."/>
        </authorList>
    </citation>
    <scope>NUCLEOTIDE SEQUENCE [LARGE SCALE GENOMIC DNA]</scope>
    <source>
        <strain evidence="6">101 / DSM 11237</strain>
    </source>
</reference>
<evidence type="ECO:0000256" key="1">
    <source>
        <dbReference type="ARBA" id="ARBA00010923"/>
    </source>
</evidence>
<accession>A0A0D6PC49</accession>
<evidence type="ECO:0000259" key="4">
    <source>
        <dbReference type="Pfam" id="PF01420"/>
    </source>
</evidence>
<dbReference type="GO" id="GO:0009307">
    <property type="term" value="P:DNA restriction-modification system"/>
    <property type="evidence" value="ECO:0007669"/>
    <property type="project" value="UniProtKB-KW"/>
</dbReference>
<dbReference type="PANTHER" id="PTHR30408">
    <property type="entry name" value="TYPE-1 RESTRICTION ENZYME ECOKI SPECIFICITY PROTEIN"/>
    <property type="match status" value="1"/>
</dbReference>
<evidence type="ECO:0000256" key="2">
    <source>
        <dbReference type="ARBA" id="ARBA00022747"/>
    </source>
</evidence>
<organism evidence="5 6">
    <name type="scientific">Acidocella aminolytica 101 = DSM 11237</name>
    <dbReference type="NCBI Taxonomy" id="1120923"/>
    <lineage>
        <taxon>Bacteria</taxon>
        <taxon>Pseudomonadati</taxon>
        <taxon>Pseudomonadota</taxon>
        <taxon>Alphaproteobacteria</taxon>
        <taxon>Acetobacterales</taxon>
        <taxon>Acidocellaceae</taxon>
        <taxon>Acidocella</taxon>
    </lineage>
</organism>
<dbReference type="InterPro" id="IPR044946">
    <property type="entry name" value="Restrct_endonuc_typeI_TRD_sf"/>
</dbReference>
<evidence type="ECO:0000313" key="6">
    <source>
        <dbReference type="Proteomes" id="UP000032668"/>
    </source>
</evidence>
<protein>
    <submittedName>
        <fullName evidence="5">Type I restriction-modification methylase S subunit</fullName>
    </submittedName>
</protein>
<dbReference type="STRING" id="1120923.SAMN02746095_01239"/>
<dbReference type="EMBL" id="BANC01000007">
    <property type="protein sequence ID" value="GAN78778.1"/>
    <property type="molecule type" value="Genomic_DNA"/>
</dbReference>
<gene>
    <name evidence="5" type="ORF">Aam_007_065</name>
</gene>
<dbReference type="RefSeq" id="WP_052948265.1">
    <property type="nucleotide sequence ID" value="NZ_BANC01000007.1"/>
</dbReference>
<dbReference type="GO" id="GO:0008168">
    <property type="term" value="F:methyltransferase activity"/>
    <property type="evidence" value="ECO:0007669"/>
    <property type="project" value="UniProtKB-KW"/>
</dbReference>
<sequence>MDSTRLVTLGDVAELSGGFAFKSEQYVDFGRFVLRTVNIRDDASITRDGAVFISEDDARNFGRFALQEHDTLFVMVAATLGKIGYVRKGDLPALLNQNMWVIRAKPGRVDPVYLHYQFRELSKIPLAWVGGSARSFLRRDDVRTLKFILPDQRTQGLIGELLKALDDKIELNRRMNETLEAMARAIFKDWFVDFGPTRAKMEGRASYLAPDIWSLFPDRLDDDGKPERWRTGKLGDVAKQVGQTVSPETLDPETPYIGLEHMPRRSIALSEWEGAGKVTSGKLAFQRGDFLFGKLRPYFHKVGIAPLDGICSTDIVVLNARERSAAAFVLACISQDEFVAFTDRTSDGTKMPRTSWSRMERYGLCLPDGAALEAFNAFANPMLGRIVANIHESRTLAATRDLLLPKLMSGEVRVKDAEKLVGEAT</sequence>
<evidence type="ECO:0000313" key="5">
    <source>
        <dbReference type="EMBL" id="GAN78778.1"/>
    </source>
</evidence>
<dbReference type="OrthoDB" id="512700at2"/>
<comment type="similarity">
    <text evidence="1">Belongs to the type-I restriction system S methylase family.</text>
</comment>
<dbReference type="GO" id="GO:0032259">
    <property type="term" value="P:methylation"/>
    <property type="evidence" value="ECO:0007669"/>
    <property type="project" value="UniProtKB-KW"/>
</dbReference>
<proteinExistence type="inferred from homology"/>
<feature type="domain" description="Type I restriction modification DNA specificity" evidence="4">
    <location>
        <begin position="7"/>
        <end position="180"/>
    </location>
</feature>
<keyword evidence="2" id="KW-0680">Restriction system</keyword>